<dbReference type="AlphaFoldDB" id="A0A7J3SKX5"/>
<dbReference type="InterPro" id="IPR023198">
    <property type="entry name" value="PGP-like_dom2"/>
</dbReference>
<gene>
    <name evidence="1" type="ORF">ENW83_03045</name>
</gene>
<dbReference type="Gene3D" id="3.40.50.1000">
    <property type="entry name" value="HAD superfamily/HAD-like"/>
    <property type="match status" value="1"/>
</dbReference>
<dbReference type="SUPFAM" id="SSF56784">
    <property type="entry name" value="HAD-like"/>
    <property type="match status" value="1"/>
</dbReference>
<reference evidence="1" key="1">
    <citation type="journal article" date="2020" name="mSystems">
        <title>Genome- and Community-Level Interaction Insights into Carbon Utilization and Element Cycling Functions of Hydrothermarchaeota in Hydrothermal Sediment.</title>
        <authorList>
            <person name="Zhou Z."/>
            <person name="Liu Y."/>
            <person name="Xu W."/>
            <person name="Pan J."/>
            <person name="Luo Z.H."/>
            <person name="Li M."/>
        </authorList>
    </citation>
    <scope>NUCLEOTIDE SEQUENCE [LARGE SCALE GENOMIC DNA]</scope>
    <source>
        <strain evidence="1">SpSt-885</strain>
    </source>
</reference>
<dbReference type="PANTHER" id="PTHR43434">
    <property type="entry name" value="PHOSPHOGLYCOLATE PHOSPHATASE"/>
    <property type="match status" value="1"/>
</dbReference>
<keyword evidence="1" id="KW-0378">Hydrolase</keyword>
<sequence length="204" mass="23550">MKIKAVLFDFDGTVIDTMVYYAEIASKILKEECGLDKDFAKRLYLSTAGRDFPTQLKLMGISGEKANRAYKRFIEEKKLVLRKSEISRYAIELIEKLKAMGLVTAVSTNNECHLVRMVRGIERFDEVLCFDGREYRKGLPHLLTLLGKYRLKEEEVLFIGDSDYDIEIYSKLGIRSLKTKGIFDEDEVNKILKEIQRMDDGKEG</sequence>
<name>A0A7J3SKX5_9CREN</name>
<dbReference type="GO" id="GO:0006281">
    <property type="term" value="P:DNA repair"/>
    <property type="evidence" value="ECO:0007669"/>
    <property type="project" value="TreeGrafter"/>
</dbReference>
<dbReference type="InterPro" id="IPR023214">
    <property type="entry name" value="HAD_sf"/>
</dbReference>
<dbReference type="Pfam" id="PF13419">
    <property type="entry name" value="HAD_2"/>
    <property type="match status" value="1"/>
</dbReference>
<evidence type="ECO:0000313" key="1">
    <source>
        <dbReference type="EMBL" id="HGZ60167.1"/>
    </source>
</evidence>
<dbReference type="GO" id="GO:0008967">
    <property type="term" value="F:phosphoglycolate phosphatase activity"/>
    <property type="evidence" value="ECO:0007669"/>
    <property type="project" value="TreeGrafter"/>
</dbReference>
<protein>
    <submittedName>
        <fullName evidence="1">HAD family hydrolase</fullName>
    </submittedName>
</protein>
<dbReference type="PANTHER" id="PTHR43434:SF1">
    <property type="entry name" value="PHOSPHOGLYCOLATE PHOSPHATASE"/>
    <property type="match status" value="1"/>
</dbReference>
<comment type="caution">
    <text evidence="1">The sequence shown here is derived from an EMBL/GenBank/DDBJ whole genome shotgun (WGS) entry which is preliminary data.</text>
</comment>
<accession>A0A7J3SKX5</accession>
<dbReference type="SFLD" id="SFLDS00003">
    <property type="entry name" value="Haloacid_Dehalogenase"/>
    <property type="match status" value="1"/>
</dbReference>
<dbReference type="InterPro" id="IPR041492">
    <property type="entry name" value="HAD_2"/>
</dbReference>
<dbReference type="InterPro" id="IPR050155">
    <property type="entry name" value="HAD-like_hydrolase_sf"/>
</dbReference>
<dbReference type="CDD" id="cd01427">
    <property type="entry name" value="HAD_like"/>
    <property type="match status" value="1"/>
</dbReference>
<proteinExistence type="predicted"/>
<dbReference type="InterPro" id="IPR036412">
    <property type="entry name" value="HAD-like_sf"/>
</dbReference>
<dbReference type="Gene3D" id="1.10.150.240">
    <property type="entry name" value="Putative phosphatase, domain 2"/>
    <property type="match status" value="1"/>
</dbReference>
<organism evidence="1">
    <name type="scientific">Fervidicoccus fontis</name>
    <dbReference type="NCBI Taxonomy" id="683846"/>
    <lineage>
        <taxon>Archaea</taxon>
        <taxon>Thermoproteota</taxon>
        <taxon>Thermoprotei</taxon>
        <taxon>Fervidicoccales</taxon>
        <taxon>Fervidicoccaceae</taxon>
        <taxon>Fervidicoccus</taxon>
    </lineage>
</organism>
<dbReference type="SFLD" id="SFLDG01129">
    <property type="entry name" value="C1.5:_HAD__Beta-PGM__Phosphata"/>
    <property type="match status" value="1"/>
</dbReference>
<dbReference type="EMBL" id="DTLS01000085">
    <property type="protein sequence ID" value="HGZ60167.1"/>
    <property type="molecule type" value="Genomic_DNA"/>
</dbReference>